<dbReference type="Proteomes" id="UP000235036">
    <property type="component" value="Unassembled WGS sequence"/>
</dbReference>
<dbReference type="GO" id="GO:0016757">
    <property type="term" value="F:glycosyltransferase activity"/>
    <property type="evidence" value="ECO:0007669"/>
    <property type="project" value="InterPro"/>
</dbReference>
<dbReference type="Gene3D" id="3.40.50.2000">
    <property type="entry name" value="Glycogen Phosphorylase B"/>
    <property type="match status" value="2"/>
</dbReference>
<dbReference type="RefSeq" id="WP_016865582.1">
    <property type="nucleotide sequence ID" value="NZ_CAWNVR010000661.1"/>
</dbReference>
<keyword evidence="3" id="KW-0808">Transferase</keyword>
<evidence type="ECO:0000313" key="3">
    <source>
        <dbReference type="EMBL" id="PLZ85199.1"/>
    </source>
</evidence>
<keyword evidence="4" id="KW-1185">Reference proteome</keyword>
<feature type="domain" description="Glycosyltransferase subfamily 4-like N-terminal" evidence="2">
    <location>
        <begin position="18"/>
        <end position="126"/>
    </location>
</feature>
<reference evidence="3 4" key="1">
    <citation type="submission" date="2017-08" db="EMBL/GenBank/DDBJ databases">
        <title>Genomes of Fischerella (Mastigocladus) sp. strains.</title>
        <authorList>
            <person name="Miller S.R."/>
        </authorList>
    </citation>
    <scope>NUCLEOTIDE SEQUENCE [LARGE SCALE GENOMIC DNA]</scope>
    <source>
        <strain evidence="3 4">CCMEE 5323</strain>
    </source>
</reference>
<dbReference type="SUPFAM" id="SSF53756">
    <property type="entry name" value="UDP-Glycosyltransferase/glycogen phosphorylase"/>
    <property type="match status" value="1"/>
</dbReference>
<dbReference type="PANTHER" id="PTHR45947:SF3">
    <property type="entry name" value="SULFOQUINOVOSYL TRANSFERASE SQD2"/>
    <property type="match status" value="1"/>
</dbReference>
<dbReference type="InterPro" id="IPR028098">
    <property type="entry name" value="Glyco_trans_4-like_N"/>
</dbReference>
<organism evidence="3 4">
    <name type="scientific">Fischerella muscicola CCMEE 5323</name>
    <dbReference type="NCBI Taxonomy" id="2019572"/>
    <lineage>
        <taxon>Bacteria</taxon>
        <taxon>Bacillati</taxon>
        <taxon>Cyanobacteriota</taxon>
        <taxon>Cyanophyceae</taxon>
        <taxon>Nostocales</taxon>
        <taxon>Hapalosiphonaceae</taxon>
        <taxon>Fischerella</taxon>
    </lineage>
</organism>
<dbReference type="InterPro" id="IPR001296">
    <property type="entry name" value="Glyco_trans_1"/>
</dbReference>
<comment type="caution">
    <text evidence="3">The sequence shown here is derived from an EMBL/GenBank/DDBJ whole genome shotgun (WGS) entry which is preliminary data.</text>
</comment>
<name>A0A2N6JXJ7_FISMU</name>
<dbReference type="Pfam" id="PF00534">
    <property type="entry name" value="Glycos_transf_1"/>
    <property type="match status" value="1"/>
</dbReference>
<protein>
    <submittedName>
        <fullName evidence="3">Glycosyltransferase family 4 protein</fullName>
    </submittedName>
</protein>
<evidence type="ECO:0000259" key="2">
    <source>
        <dbReference type="Pfam" id="PF13439"/>
    </source>
</evidence>
<evidence type="ECO:0000313" key="4">
    <source>
        <dbReference type="Proteomes" id="UP000235036"/>
    </source>
</evidence>
<sequence length="375" mass="41881">MRIAQVAPLWERVPPPGYGGTELVVGLLTDELVRRGHEVTLFASGDSLTLAKLVSVHPRALRLDPSIKEYGVYEMLELSRVYEAANEFDIIHSHMGCNALPYVNLVNTPTVHTLHGIFTPDNEKLFVNAKNQPYVSISNSQREPRLELNYVATVYNGIDVSSHQFHPQPEEPPYLAFLGRISPEKGTHIAIQIAKQAGWRLKMAGKIDVVDREYFEKEVKPLIDGKQIEYLGEANHVQKNALMGGAVATLFTITWREPFGLVMVESMAAGTPVIAMNMGSVPEVIAHGKTGFICNNIAECVDAVSKVEKLDRYACRDHVENNFSVRKMVDGYEAVYQEIVEKRLAQSGKLMHLDEFKNKPQLSALSRVAQLRSNM</sequence>
<dbReference type="AlphaFoldDB" id="A0A2N6JXJ7"/>
<feature type="domain" description="Glycosyl transferase family 1" evidence="1">
    <location>
        <begin position="163"/>
        <end position="311"/>
    </location>
</feature>
<gene>
    <name evidence="3" type="ORF">CEN44_22790</name>
</gene>
<dbReference type="EMBL" id="NRQW01000532">
    <property type="protein sequence ID" value="PLZ85199.1"/>
    <property type="molecule type" value="Genomic_DNA"/>
</dbReference>
<dbReference type="PANTHER" id="PTHR45947">
    <property type="entry name" value="SULFOQUINOVOSYL TRANSFERASE SQD2"/>
    <property type="match status" value="1"/>
</dbReference>
<accession>A0A2N6JXJ7</accession>
<dbReference type="CDD" id="cd03802">
    <property type="entry name" value="GT4_AviGT4-like"/>
    <property type="match status" value="1"/>
</dbReference>
<dbReference type="InterPro" id="IPR050194">
    <property type="entry name" value="Glycosyltransferase_grp1"/>
</dbReference>
<proteinExistence type="predicted"/>
<dbReference type="Pfam" id="PF13439">
    <property type="entry name" value="Glyco_transf_4"/>
    <property type="match status" value="1"/>
</dbReference>
<evidence type="ECO:0000259" key="1">
    <source>
        <dbReference type="Pfam" id="PF00534"/>
    </source>
</evidence>